<protein>
    <submittedName>
        <fullName evidence="2">Uncharacterized protein</fullName>
    </submittedName>
</protein>
<reference evidence="2" key="1">
    <citation type="submission" date="2020-09" db="EMBL/GenBank/DDBJ databases">
        <title>Genome-Enabled Discovery of Anthraquinone Biosynthesis in Senna tora.</title>
        <authorList>
            <person name="Kang S.-H."/>
            <person name="Pandey R.P."/>
            <person name="Lee C.-M."/>
            <person name="Sim J.-S."/>
            <person name="Jeong J.-T."/>
            <person name="Choi B.-S."/>
            <person name="Jung M."/>
            <person name="Ginzburg D."/>
            <person name="Zhao K."/>
            <person name="Won S.Y."/>
            <person name="Oh T.-J."/>
            <person name="Yu Y."/>
            <person name="Kim N.-H."/>
            <person name="Lee O.R."/>
            <person name="Lee T.-H."/>
            <person name="Bashyal P."/>
            <person name="Kim T.-S."/>
            <person name="Lee W.-H."/>
            <person name="Kawkins C."/>
            <person name="Kim C.-K."/>
            <person name="Kim J.S."/>
            <person name="Ahn B.O."/>
            <person name="Rhee S.Y."/>
            <person name="Sohng J.K."/>
        </authorList>
    </citation>
    <scope>NUCLEOTIDE SEQUENCE</scope>
    <source>
        <tissue evidence="2">Leaf</tissue>
    </source>
</reference>
<dbReference type="Proteomes" id="UP000634136">
    <property type="component" value="Unassembled WGS sequence"/>
</dbReference>
<feature type="region of interest" description="Disordered" evidence="1">
    <location>
        <begin position="283"/>
        <end position="307"/>
    </location>
</feature>
<name>A0A834W848_9FABA</name>
<comment type="caution">
    <text evidence="2">The sequence shown here is derived from an EMBL/GenBank/DDBJ whole genome shotgun (WGS) entry which is preliminary data.</text>
</comment>
<evidence type="ECO:0000313" key="3">
    <source>
        <dbReference type="Proteomes" id="UP000634136"/>
    </source>
</evidence>
<feature type="region of interest" description="Disordered" evidence="1">
    <location>
        <begin position="120"/>
        <end position="144"/>
    </location>
</feature>
<proteinExistence type="predicted"/>
<dbReference type="EMBL" id="JAAIUW010000010">
    <property type="protein sequence ID" value="KAF7812632.1"/>
    <property type="molecule type" value="Genomic_DNA"/>
</dbReference>
<accession>A0A834W848</accession>
<dbReference type="AlphaFoldDB" id="A0A834W848"/>
<sequence length="307" mass="31583">MDEAESSVSASVYPHSASEGVSSGIGLKIDAVVKSSYGSGPRTTSKSIPLSCNPRLLPTGGPLGTMIPAFISSVSNVSFCPVSCCRAELDSPTSSFLPALPLDGCIPLADYLTNEHLGKGLGSRTSENSTAPSTAPVLDSDSRSDLDPEVVVAPLAKPQVSLGGGGTASSDSTSNCIGFGFLGRYTIPLSLKLPKVINDTLQTCNGEMPLIHQSCNQAMTPKSPTILNMLLRDTQYRTTSSTRARWGGGGCAGRLSLGSIASSISTSVSESVESIQPISRGFNASKGGRDKTYDANSEGLAEGAIGE</sequence>
<keyword evidence="3" id="KW-1185">Reference proteome</keyword>
<evidence type="ECO:0000256" key="1">
    <source>
        <dbReference type="SAM" id="MobiDB-lite"/>
    </source>
</evidence>
<organism evidence="2 3">
    <name type="scientific">Senna tora</name>
    <dbReference type="NCBI Taxonomy" id="362788"/>
    <lineage>
        <taxon>Eukaryota</taxon>
        <taxon>Viridiplantae</taxon>
        <taxon>Streptophyta</taxon>
        <taxon>Embryophyta</taxon>
        <taxon>Tracheophyta</taxon>
        <taxon>Spermatophyta</taxon>
        <taxon>Magnoliopsida</taxon>
        <taxon>eudicotyledons</taxon>
        <taxon>Gunneridae</taxon>
        <taxon>Pentapetalae</taxon>
        <taxon>rosids</taxon>
        <taxon>fabids</taxon>
        <taxon>Fabales</taxon>
        <taxon>Fabaceae</taxon>
        <taxon>Caesalpinioideae</taxon>
        <taxon>Cassia clade</taxon>
        <taxon>Senna</taxon>
    </lineage>
</organism>
<evidence type="ECO:0000313" key="2">
    <source>
        <dbReference type="EMBL" id="KAF7812632.1"/>
    </source>
</evidence>
<gene>
    <name evidence="2" type="ORF">G2W53_033608</name>
</gene>
<feature type="compositionally biased region" description="Polar residues" evidence="1">
    <location>
        <begin position="123"/>
        <end position="133"/>
    </location>
</feature>